<protein>
    <submittedName>
        <fullName evidence="1">YqcI/YcgG family protein</fullName>
    </submittedName>
</protein>
<evidence type="ECO:0000313" key="2">
    <source>
        <dbReference type="Proteomes" id="UP000309668"/>
    </source>
</evidence>
<dbReference type="PANTHER" id="PTHR40045">
    <property type="entry name" value="YCGG FAMILY PROTEIN"/>
    <property type="match status" value="1"/>
</dbReference>
<name>A0A5S3P3B8_9SPHN</name>
<sequence length="255" mass="28717">MKRLDKDAPEGARKVVLSPRLGREATSDLFGEQAGIDLAVEFRDFIRTSAFPCVGAKSALGRNQMTAYVGNSLTSAWDDLPLADELIEFAAAYRQNRSMFQTFVAFFPNTPTLDEEAFEQALWDRIQSLQAKDEWLGQEYDSTVSADPASPNFSLSFGGMSFFVVGMHHQASRPARRFRVTTLVFNLHDQFHKMRAEGKYEKLRVAILERDKDLAGSINPMLARHGERSEAVQYSGRVVGPDWECPWPGRDKDSE</sequence>
<evidence type="ECO:0000313" key="1">
    <source>
        <dbReference type="EMBL" id="TMM47195.1"/>
    </source>
</evidence>
<proteinExistence type="predicted"/>
<accession>A0A5S3P3B8</accession>
<dbReference type="OrthoDB" id="283514at2"/>
<dbReference type="PANTHER" id="PTHR40045:SF1">
    <property type="entry name" value="YQCI_YCGG FAMILY PROTEIN"/>
    <property type="match status" value="1"/>
</dbReference>
<dbReference type="EMBL" id="VCAO01000005">
    <property type="protein sequence ID" value="TMM47195.1"/>
    <property type="molecule type" value="Genomic_DNA"/>
</dbReference>
<comment type="caution">
    <text evidence="1">The sequence shown here is derived from an EMBL/GenBank/DDBJ whole genome shotgun (WGS) entry which is preliminary data.</text>
</comment>
<reference evidence="1 2" key="1">
    <citation type="submission" date="2019-05" db="EMBL/GenBank/DDBJ databases">
        <title>Erythrobacter marisflavi sp. nov., isolated from isolated from water of an estuary environment.</title>
        <authorList>
            <person name="Yoon J.-H."/>
        </authorList>
    </citation>
    <scope>NUCLEOTIDE SEQUENCE [LARGE SCALE GENOMIC DNA]</scope>
    <source>
        <strain evidence="1 2">KEM-5</strain>
    </source>
</reference>
<dbReference type="InterPro" id="IPR014988">
    <property type="entry name" value="Uncharacterised_YqcI/YcgG"/>
</dbReference>
<dbReference type="AlphaFoldDB" id="A0A5S3P3B8"/>
<dbReference type="NCBIfam" id="NF041366">
    <property type="entry name" value="GntA_guanitoxin"/>
    <property type="match status" value="1"/>
</dbReference>
<gene>
    <name evidence="1" type="ORF">FEV51_10455</name>
</gene>
<organism evidence="1 2">
    <name type="scientific">Qipengyuania marisflavi</name>
    <dbReference type="NCBI Taxonomy" id="2486356"/>
    <lineage>
        <taxon>Bacteria</taxon>
        <taxon>Pseudomonadati</taxon>
        <taxon>Pseudomonadota</taxon>
        <taxon>Alphaproteobacteria</taxon>
        <taxon>Sphingomonadales</taxon>
        <taxon>Erythrobacteraceae</taxon>
        <taxon>Qipengyuania</taxon>
    </lineage>
</organism>
<dbReference type="Proteomes" id="UP000309668">
    <property type="component" value="Unassembled WGS sequence"/>
</dbReference>
<keyword evidence="2" id="KW-1185">Reference proteome</keyword>
<dbReference type="Pfam" id="PF08892">
    <property type="entry name" value="YqcI_YcgG"/>
    <property type="match status" value="1"/>
</dbReference>